<evidence type="ECO:0008006" key="4">
    <source>
        <dbReference type="Google" id="ProtNLM"/>
    </source>
</evidence>
<keyword evidence="1" id="KW-0812">Transmembrane</keyword>
<proteinExistence type="predicted"/>
<evidence type="ECO:0000313" key="2">
    <source>
        <dbReference type="EMBL" id="OGG96683.1"/>
    </source>
</evidence>
<dbReference type="EMBL" id="MFNE01000010">
    <property type="protein sequence ID" value="OGG96683.1"/>
    <property type="molecule type" value="Genomic_DNA"/>
</dbReference>
<protein>
    <recommendedName>
        <fullName evidence="4">Cation/H+ exchanger domain-containing protein</fullName>
    </recommendedName>
</protein>
<keyword evidence="1" id="KW-0472">Membrane</keyword>
<comment type="caution">
    <text evidence="2">The sequence shown here is derived from an EMBL/GenBank/DDBJ whole genome shotgun (WGS) entry which is preliminary data.</text>
</comment>
<organism evidence="2 3">
    <name type="scientific">Candidatus Lambdaproteobacteria bacterium RIFOXYD2_FULL_50_16</name>
    <dbReference type="NCBI Taxonomy" id="1817772"/>
    <lineage>
        <taxon>Bacteria</taxon>
        <taxon>Pseudomonadati</taxon>
        <taxon>Pseudomonadota</taxon>
        <taxon>Candidatus Lambdaproteobacteria</taxon>
    </lineage>
</organism>
<feature type="transmembrane region" description="Helical" evidence="1">
    <location>
        <begin position="29"/>
        <end position="48"/>
    </location>
</feature>
<dbReference type="AlphaFoldDB" id="A0A1F6GF03"/>
<evidence type="ECO:0000313" key="3">
    <source>
        <dbReference type="Proteomes" id="UP000178449"/>
    </source>
</evidence>
<dbReference type="STRING" id="1817772.A2527_03760"/>
<dbReference type="Proteomes" id="UP000178449">
    <property type="component" value="Unassembled WGS sequence"/>
</dbReference>
<gene>
    <name evidence="2" type="ORF">A2527_03760</name>
</gene>
<reference evidence="2 3" key="1">
    <citation type="journal article" date="2016" name="Nat. Commun.">
        <title>Thousands of microbial genomes shed light on interconnected biogeochemical processes in an aquifer system.</title>
        <authorList>
            <person name="Anantharaman K."/>
            <person name="Brown C.T."/>
            <person name="Hug L.A."/>
            <person name="Sharon I."/>
            <person name="Castelle C.J."/>
            <person name="Probst A.J."/>
            <person name="Thomas B.C."/>
            <person name="Singh A."/>
            <person name="Wilkins M.J."/>
            <person name="Karaoz U."/>
            <person name="Brodie E.L."/>
            <person name="Williams K.H."/>
            <person name="Hubbard S.S."/>
            <person name="Banfield J.F."/>
        </authorList>
    </citation>
    <scope>NUCLEOTIDE SEQUENCE [LARGE SCALE GENOMIC DNA]</scope>
</reference>
<sequence>MPHKSLCRYKANYYSPILKKIRDPINSHTLLSTFVFASFFGVFLVVLAQRLRITAIVPLLIGGNLLGPEQLGLVHPEALGEGLTTIISIAVGEGG</sequence>
<name>A0A1F6GF03_9PROT</name>
<accession>A0A1F6GF03</accession>
<evidence type="ECO:0000256" key="1">
    <source>
        <dbReference type="SAM" id="Phobius"/>
    </source>
</evidence>
<keyword evidence="1" id="KW-1133">Transmembrane helix</keyword>